<protein>
    <recommendedName>
        <fullName evidence="2">RING-type E3 ubiquitin transferase</fullName>
        <ecNumber evidence="2">2.3.2.27</ecNumber>
    </recommendedName>
</protein>
<dbReference type="PROSITE" id="PS50089">
    <property type="entry name" value="ZF_RING_2"/>
    <property type="match status" value="1"/>
</dbReference>
<keyword evidence="7" id="KW-0862">Zinc</keyword>
<dbReference type="InterPro" id="IPR013083">
    <property type="entry name" value="Znf_RING/FYVE/PHD"/>
</dbReference>
<reference evidence="10" key="2">
    <citation type="submission" date="2019-07" db="EMBL/GenBank/DDBJ databases">
        <authorList>
            <person name="Yang Y."/>
            <person name="Bocs S."/>
            <person name="Baudouin L."/>
        </authorList>
    </citation>
    <scope>NUCLEOTIDE SEQUENCE</scope>
    <source>
        <tissue evidence="10">Spear leaf of Hainan Tall coconut</tissue>
    </source>
</reference>
<dbReference type="Gene3D" id="3.30.40.10">
    <property type="entry name" value="Zinc/RING finger domain, C3HC4 (zinc finger)"/>
    <property type="match status" value="1"/>
</dbReference>
<keyword evidence="6" id="KW-0833">Ubl conjugation pathway</keyword>
<dbReference type="Proteomes" id="UP000797356">
    <property type="component" value="Chromosome 1"/>
</dbReference>
<dbReference type="EC" id="2.3.2.27" evidence="2"/>
<dbReference type="SUPFAM" id="SSF57850">
    <property type="entry name" value="RING/U-box"/>
    <property type="match status" value="1"/>
</dbReference>
<feature type="domain" description="RING-type" evidence="9">
    <location>
        <begin position="37"/>
        <end position="74"/>
    </location>
</feature>
<evidence type="ECO:0000256" key="6">
    <source>
        <dbReference type="ARBA" id="ARBA00022786"/>
    </source>
</evidence>
<evidence type="ECO:0000256" key="5">
    <source>
        <dbReference type="ARBA" id="ARBA00022771"/>
    </source>
</evidence>
<keyword evidence="3" id="KW-0808">Transferase</keyword>
<comment type="catalytic activity">
    <reaction evidence="1">
        <text>S-ubiquitinyl-[E2 ubiquitin-conjugating enzyme]-L-cysteine + [acceptor protein]-L-lysine = [E2 ubiquitin-conjugating enzyme]-L-cysteine + N(6)-ubiquitinyl-[acceptor protein]-L-lysine.</text>
        <dbReference type="EC" id="2.3.2.27"/>
    </reaction>
</comment>
<keyword evidence="11" id="KW-1185">Reference proteome</keyword>
<organism evidence="10 11">
    <name type="scientific">Cocos nucifera</name>
    <name type="common">Coconut palm</name>
    <dbReference type="NCBI Taxonomy" id="13894"/>
    <lineage>
        <taxon>Eukaryota</taxon>
        <taxon>Viridiplantae</taxon>
        <taxon>Streptophyta</taxon>
        <taxon>Embryophyta</taxon>
        <taxon>Tracheophyta</taxon>
        <taxon>Spermatophyta</taxon>
        <taxon>Magnoliopsida</taxon>
        <taxon>Liliopsida</taxon>
        <taxon>Arecaceae</taxon>
        <taxon>Arecoideae</taxon>
        <taxon>Cocoseae</taxon>
        <taxon>Attaleinae</taxon>
        <taxon>Cocos</taxon>
    </lineage>
</organism>
<dbReference type="PANTHER" id="PTHR22937">
    <property type="entry name" value="E3 UBIQUITIN-PROTEIN LIGASE RNF165"/>
    <property type="match status" value="1"/>
</dbReference>
<evidence type="ECO:0000256" key="1">
    <source>
        <dbReference type="ARBA" id="ARBA00000900"/>
    </source>
</evidence>
<dbReference type="OrthoDB" id="21204at2759"/>
<sequence length="84" mass="9149">MAEAVHDYVLSEGVPATGSCLEGSTYRRGHGIREEECAMEFDAGAEVSRMPCSHTFHNRCIIQWLEMSNVCPICGSQVPTASSN</sequence>
<evidence type="ECO:0000256" key="8">
    <source>
        <dbReference type="PROSITE-ProRule" id="PRU00175"/>
    </source>
</evidence>
<dbReference type="InterPro" id="IPR045191">
    <property type="entry name" value="MBR1/2-like"/>
</dbReference>
<comment type="caution">
    <text evidence="10">The sequence shown here is derived from an EMBL/GenBank/DDBJ whole genome shotgun (WGS) entry which is preliminary data.</text>
</comment>
<dbReference type="GO" id="GO:0008270">
    <property type="term" value="F:zinc ion binding"/>
    <property type="evidence" value="ECO:0007669"/>
    <property type="project" value="UniProtKB-KW"/>
</dbReference>
<evidence type="ECO:0000256" key="7">
    <source>
        <dbReference type="ARBA" id="ARBA00022833"/>
    </source>
</evidence>
<dbReference type="EMBL" id="CM017872">
    <property type="protein sequence ID" value="KAG1327698.1"/>
    <property type="molecule type" value="Genomic_DNA"/>
</dbReference>
<dbReference type="Pfam" id="PF13639">
    <property type="entry name" value="zf-RING_2"/>
    <property type="match status" value="1"/>
</dbReference>
<dbReference type="AlphaFoldDB" id="A0A8K0HWS3"/>
<gene>
    <name evidence="10" type="ORF">COCNU_01G016320</name>
</gene>
<dbReference type="GO" id="GO:0061630">
    <property type="term" value="F:ubiquitin protein ligase activity"/>
    <property type="evidence" value="ECO:0007669"/>
    <property type="project" value="UniProtKB-EC"/>
</dbReference>
<evidence type="ECO:0000256" key="3">
    <source>
        <dbReference type="ARBA" id="ARBA00022679"/>
    </source>
</evidence>
<evidence type="ECO:0000256" key="4">
    <source>
        <dbReference type="ARBA" id="ARBA00022723"/>
    </source>
</evidence>
<keyword evidence="4" id="KW-0479">Metal-binding</keyword>
<evidence type="ECO:0000259" key="9">
    <source>
        <dbReference type="PROSITE" id="PS50089"/>
    </source>
</evidence>
<evidence type="ECO:0000256" key="2">
    <source>
        <dbReference type="ARBA" id="ARBA00012483"/>
    </source>
</evidence>
<reference evidence="10" key="1">
    <citation type="journal article" date="2017" name="Gigascience">
        <title>The genome draft of coconut (Cocos nucifera).</title>
        <authorList>
            <person name="Xiao Y."/>
            <person name="Xu P."/>
            <person name="Fan H."/>
            <person name="Baudouin L."/>
            <person name="Xia W."/>
            <person name="Bocs S."/>
            <person name="Xu J."/>
            <person name="Li Q."/>
            <person name="Guo A."/>
            <person name="Zhou L."/>
            <person name="Li J."/>
            <person name="Wu Y."/>
            <person name="Ma Z."/>
            <person name="Armero A."/>
            <person name="Issali A.E."/>
            <person name="Liu N."/>
            <person name="Peng M."/>
            <person name="Yang Y."/>
        </authorList>
    </citation>
    <scope>NUCLEOTIDE SEQUENCE</scope>
    <source>
        <tissue evidence="10">Spear leaf of Hainan Tall coconut</tissue>
    </source>
</reference>
<dbReference type="InterPro" id="IPR001841">
    <property type="entry name" value="Znf_RING"/>
</dbReference>
<proteinExistence type="predicted"/>
<evidence type="ECO:0000313" key="11">
    <source>
        <dbReference type="Proteomes" id="UP000797356"/>
    </source>
</evidence>
<name>A0A8K0HWS3_COCNU</name>
<accession>A0A8K0HWS3</accession>
<evidence type="ECO:0000313" key="10">
    <source>
        <dbReference type="EMBL" id="KAG1327698.1"/>
    </source>
</evidence>
<keyword evidence="5 8" id="KW-0863">Zinc-finger</keyword>
<dbReference type="PANTHER" id="PTHR22937:SF65">
    <property type="entry name" value="E3 UBIQUITIN-PROTEIN LIGASE ARK2C"/>
    <property type="match status" value="1"/>
</dbReference>